<evidence type="ECO:0000313" key="3">
    <source>
        <dbReference type="Proteomes" id="UP000299102"/>
    </source>
</evidence>
<dbReference type="AlphaFoldDB" id="A0A4C1YVV7"/>
<proteinExistence type="predicted"/>
<protein>
    <submittedName>
        <fullName evidence="2">Uncharacterized protein</fullName>
    </submittedName>
</protein>
<feature type="region of interest" description="Disordered" evidence="1">
    <location>
        <begin position="1"/>
        <end position="20"/>
    </location>
</feature>
<dbReference type="EMBL" id="BGZK01001462">
    <property type="protein sequence ID" value="GBP80436.1"/>
    <property type="molecule type" value="Genomic_DNA"/>
</dbReference>
<feature type="compositionally biased region" description="Basic residues" evidence="1">
    <location>
        <begin position="1"/>
        <end position="11"/>
    </location>
</feature>
<evidence type="ECO:0000256" key="1">
    <source>
        <dbReference type="SAM" id="MobiDB-lite"/>
    </source>
</evidence>
<keyword evidence="3" id="KW-1185">Reference proteome</keyword>
<sequence length="76" mass="8062">MHTPAHTHTHTHTYSEAGEGGVDAYAGLNVNSIGLRERGARARAVPSRGAGSRLTRFFSFFVFGGSIRGDRDGATS</sequence>
<name>A0A4C1YVV7_EUMVA</name>
<reference evidence="2 3" key="1">
    <citation type="journal article" date="2019" name="Commun. Biol.">
        <title>The bagworm genome reveals a unique fibroin gene that provides high tensile strength.</title>
        <authorList>
            <person name="Kono N."/>
            <person name="Nakamura H."/>
            <person name="Ohtoshi R."/>
            <person name="Tomita M."/>
            <person name="Numata K."/>
            <person name="Arakawa K."/>
        </authorList>
    </citation>
    <scope>NUCLEOTIDE SEQUENCE [LARGE SCALE GENOMIC DNA]</scope>
</reference>
<gene>
    <name evidence="2" type="ORF">EVAR_59111_1</name>
</gene>
<organism evidence="2 3">
    <name type="scientific">Eumeta variegata</name>
    <name type="common">Bagworm moth</name>
    <name type="synonym">Eumeta japonica</name>
    <dbReference type="NCBI Taxonomy" id="151549"/>
    <lineage>
        <taxon>Eukaryota</taxon>
        <taxon>Metazoa</taxon>
        <taxon>Ecdysozoa</taxon>
        <taxon>Arthropoda</taxon>
        <taxon>Hexapoda</taxon>
        <taxon>Insecta</taxon>
        <taxon>Pterygota</taxon>
        <taxon>Neoptera</taxon>
        <taxon>Endopterygota</taxon>
        <taxon>Lepidoptera</taxon>
        <taxon>Glossata</taxon>
        <taxon>Ditrysia</taxon>
        <taxon>Tineoidea</taxon>
        <taxon>Psychidae</taxon>
        <taxon>Oiketicinae</taxon>
        <taxon>Eumeta</taxon>
    </lineage>
</organism>
<evidence type="ECO:0000313" key="2">
    <source>
        <dbReference type="EMBL" id="GBP80436.1"/>
    </source>
</evidence>
<accession>A0A4C1YVV7</accession>
<dbReference type="Proteomes" id="UP000299102">
    <property type="component" value="Unassembled WGS sequence"/>
</dbReference>
<comment type="caution">
    <text evidence="2">The sequence shown here is derived from an EMBL/GenBank/DDBJ whole genome shotgun (WGS) entry which is preliminary data.</text>
</comment>